<proteinExistence type="predicted"/>
<dbReference type="EMBL" id="UEGW01000002">
    <property type="protein sequence ID" value="SSA20663.1"/>
    <property type="molecule type" value="Genomic_DNA"/>
</dbReference>
<dbReference type="AlphaFoldDB" id="A0A1E3SQL5"/>
<evidence type="ECO:0000313" key="1">
    <source>
        <dbReference type="EMBL" id="SSA20663.1"/>
    </source>
</evidence>
<keyword evidence="2" id="KW-1185">Reference proteome</keyword>
<sequence length="87" mass="10486">MKYEFTYFSKEHDYWLGTDLQSGQHILGIPVSNPMVDYIESYWLDDQQYQNFLKNQDLAIEFSDACRRHEHDDRLTHKPGKYRGTPR</sequence>
<evidence type="ECO:0000313" key="2">
    <source>
        <dbReference type="Proteomes" id="UP000252015"/>
    </source>
</evidence>
<protein>
    <submittedName>
        <fullName evidence="1">Uncharacterized protein</fullName>
    </submittedName>
</protein>
<gene>
    <name evidence="1" type="ORF">MSP7336_04695</name>
</gene>
<dbReference type="Proteomes" id="UP000252015">
    <property type="component" value="Unassembled WGS sequence"/>
</dbReference>
<reference evidence="1 2" key="1">
    <citation type="submission" date="2018-05" db="EMBL/GenBank/DDBJ databases">
        <authorList>
            <consortium name="IHU Genomes"/>
        </authorList>
    </citation>
    <scope>NUCLEOTIDE SEQUENCE [LARGE SCALE GENOMIC DNA]</scope>
    <source>
        <strain evidence="1 2">P7336</strain>
    </source>
</reference>
<organism evidence="1 2">
    <name type="scientific">Mycobacterium shimoidei</name>
    <dbReference type="NCBI Taxonomy" id="29313"/>
    <lineage>
        <taxon>Bacteria</taxon>
        <taxon>Bacillati</taxon>
        <taxon>Actinomycetota</taxon>
        <taxon>Actinomycetes</taxon>
        <taxon>Mycobacteriales</taxon>
        <taxon>Mycobacteriaceae</taxon>
        <taxon>Mycobacterium</taxon>
    </lineage>
</organism>
<accession>A0A1E3SQL5</accession>
<name>A0A1E3SQL5_MYCSH</name>
<dbReference type="RefSeq" id="WP_069398253.1">
    <property type="nucleotide sequence ID" value="NZ_UEGW01000002.1"/>
</dbReference>